<evidence type="ECO:0000256" key="8">
    <source>
        <dbReference type="ARBA" id="ARBA00023157"/>
    </source>
</evidence>
<feature type="transmembrane region" description="Helical" evidence="16">
    <location>
        <begin position="251"/>
        <end position="277"/>
    </location>
</feature>
<dbReference type="PANTHER" id="PTHR24225:SF0">
    <property type="entry name" value="N-FORMYL PEPTIDE RECEPTOR 2"/>
    <property type="match status" value="1"/>
</dbReference>
<evidence type="ECO:0000256" key="1">
    <source>
        <dbReference type="ARBA" id="ARBA00004651"/>
    </source>
</evidence>
<dbReference type="InterPro" id="IPR000826">
    <property type="entry name" value="Formyl_rcpt-rel"/>
</dbReference>
<feature type="transmembrane region" description="Helical" evidence="16">
    <location>
        <begin position="213"/>
        <end position="231"/>
    </location>
</feature>
<dbReference type="Proteomes" id="UP000013456">
    <property type="component" value="Chromosome 6"/>
</dbReference>
<dbReference type="GO" id="GO:0006935">
    <property type="term" value="P:chemotaxis"/>
    <property type="evidence" value="ECO:0007669"/>
    <property type="project" value="UniProtKB-KW"/>
</dbReference>
<keyword evidence="10" id="KW-0325">Glycoprotein</keyword>
<evidence type="ECO:0000256" key="7">
    <source>
        <dbReference type="ARBA" id="ARBA00023136"/>
    </source>
</evidence>
<evidence type="ECO:0000256" key="10">
    <source>
        <dbReference type="ARBA" id="ARBA00023180"/>
    </source>
</evidence>
<sequence length="303" mass="34174">DDSLERVKSALDIFSVIIYTVTFFLGLAGNGLVIGVAGFHMSCTVSTVRYLKLPVADFIIIFPLPLQLVMVALQYHWPFGQLLCKLNSTMYIFNFLASVFLLTLISVDHCLPIWSRNHCTSVKATLGPLKAWLLAICFSVPCLIFKETRGGKCHLLVQPNEAQGSHQLWKEMIIPWHQMLVTTARFFFGFILPLAIITGCYILVALKLRERQLVRVLATVVTTFFLCWLPLQVSLWLDFTSSQEDREGLNQVALLISHLASSMAFINSCLNPVLYVFTGHDFWEHLLHSLIAALEQALSEEPD</sequence>
<keyword evidence="11" id="KW-0807">Transducer</keyword>
<evidence type="ECO:0000256" key="12">
    <source>
        <dbReference type="ARBA" id="ARBA00025736"/>
    </source>
</evidence>
<keyword evidence="9" id="KW-0675">Receptor</keyword>
<dbReference type="AlphaFoldDB" id="G7MVE8"/>
<evidence type="ECO:0000259" key="17">
    <source>
        <dbReference type="PROSITE" id="PS50262"/>
    </source>
</evidence>
<keyword evidence="2" id="KW-1003">Cell membrane</keyword>
<dbReference type="PROSITE" id="PS50262">
    <property type="entry name" value="G_PROTEIN_RECEP_F1_2"/>
    <property type="match status" value="1"/>
</dbReference>
<dbReference type="Gene3D" id="1.20.1070.10">
    <property type="entry name" value="Rhodopsin 7-helix transmembrane proteins"/>
    <property type="match status" value="1"/>
</dbReference>
<evidence type="ECO:0000256" key="15">
    <source>
        <dbReference type="ARBA" id="ARBA00042498"/>
    </source>
</evidence>
<keyword evidence="6" id="KW-0297">G-protein coupled receptor</keyword>
<dbReference type="PRINTS" id="PR00526">
    <property type="entry name" value="FMETLEUPHER"/>
</dbReference>
<evidence type="ECO:0000256" key="9">
    <source>
        <dbReference type="ARBA" id="ARBA00023170"/>
    </source>
</evidence>
<accession>G7MVE8</accession>
<dbReference type="EMBL" id="CM001258">
    <property type="protein sequence ID" value="EHH26909.1"/>
    <property type="molecule type" value="Genomic_DNA"/>
</dbReference>
<evidence type="ECO:0000256" key="2">
    <source>
        <dbReference type="ARBA" id="ARBA00022475"/>
    </source>
</evidence>
<feature type="transmembrane region" description="Helical" evidence="16">
    <location>
        <begin position="58"/>
        <end position="77"/>
    </location>
</feature>
<protein>
    <recommendedName>
        <fullName evidence="13">N-formyl peptide receptor 2</fullName>
    </recommendedName>
    <alternativeName>
        <fullName evidence="15">FMLP-related receptor I</fullName>
    </alternativeName>
    <alternativeName>
        <fullName evidence="14">Formyl peptide receptor-like 1</fullName>
    </alternativeName>
</protein>
<organism evidence="18">
    <name type="scientific">Macaca mulatta</name>
    <name type="common">Rhesus macaque</name>
    <dbReference type="NCBI Taxonomy" id="9544"/>
    <lineage>
        <taxon>Eukaryota</taxon>
        <taxon>Metazoa</taxon>
        <taxon>Chordata</taxon>
        <taxon>Craniata</taxon>
        <taxon>Vertebrata</taxon>
        <taxon>Euteleostomi</taxon>
        <taxon>Mammalia</taxon>
        <taxon>Eutheria</taxon>
        <taxon>Euarchontoglires</taxon>
        <taxon>Primates</taxon>
        <taxon>Haplorrhini</taxon>
        <taxon>Catarrhini</taxon>
        <taxon>Cercopithecidae</taxon>
        <taxon>Cercopithecinae</taxon>
        <taxon>Macaca</taxon>
    </lineage>
</organism>
<feature type="transmembrane region" description="Helical" evidence="16">
    <location>
        <begin position="186"/>
        <end position="206"/>
    </location>
</feature>
<dbReference type="Pfam" id="PF00001">
    <property type="entry name" value="7tm_1"/>
    <property type="match status" value="1"/>
</dbReference>
<keyword evidence="4 16" id="KW-0812">Transmembrane</keyword>
<keyword evidence="8" id="KW-1015">Disulfide bond</keyword>
<keyword evidence="3" id="KW-0145">Chemotaxis</keyword>
<evidence type="ECO:0000256" key="13">
    <source>
        <dbReference type="ARBA" id="ARBA00040817"/>
    </source>
</evidence>
<feature type="non-terminal residue" evidence="18">
    <location>
        <position position="1"/>
    </location>
</feature>
<dbReference type="InterPro" id="IPR017452">
    <property type="entry name" value="GPCR_Rhodpsn_7TM"/>
</dbReference>
<evidence type="ECO:0000256" key="11">
    <source>
        <dbReference type="ARBA" id="ARBA00023224"/>
    </source>
</evidence>
<feature type="domain" description="G-protein coupled receptors family 1 profile" evidence="17">
    <location>
        <begin position="29"/>
        <end position="275"/>
    </location>
</feature>
<dbReference type="InterPro" id="IPR000276">
    <property type="entry name" value="GPCR_Rhodpsn"/>
</dbReference>
<gene>
    <name evidence="18" type="ORF">EGK_16992</name>
</gene>
<comment type="similarity">
    <text evidence="12">Belongs to the chemokine-like receptor (CMKLR) family.</text>
</comment>
<dbReference type="GO" id="GO:0005886">
    <property type="term" value="C:plasma membrane"/>
    <property type="evidence" value="ECO:0007669"/>
    <property type="project" value="UniProtKB-SubCell"/>
</dbReference>
<keyword evidence="7 16" id="KW-0472">Membrane</keyword>
<name>G7MVE8_MACMU</name>
<evidence type="ECO:0000256" key="4">
    <source>
        <dbReference type="ARBA" id="ARBA00022692"/>
    </source>
</evidence>
<dbReference type="GO" id="GO:0004930">
    <property type="term" value="F:G protein-coupled receptor activity"/>
    <property type="evidence" value="ECO:0007669"/>
    <property type="project" value="UniProtKB-KW"/>
</dbReference>
<dbReference type="PANTHER" id="PTHR24225">
    <property type="entry name" value="CHEMOTACTIC RECEPTOR"/>
    <property type="match status" value="1"/>
</dbReference>
<evidence type="ECO:0000256" key="16">
    <source>
        <dbReference type="SAM" id="Phobius"/>
    </source>
</evidence>
<evidence type="ECO:0000256" key="5">
    <source>
        <dbReference type="ARBA" id="ARBA00022989"/>
    </source>
</evidence>
<dbReference type="SUPFAM" id="SSF81321">
    <property type="entry name" value="Family A G protein-coupled receptor-like"/>
    <property type="match status" value="1"/>
</dbReference>
<reference evidence="18" key="1">
    <citation type="journal article" date="2011" name="Nat. Biotechnol.">
        <title>Genome sequencing and comparison of two nonhuman primate animal models, the cynomolgus and Chinese rhesus macaques.</title>
        <authorList>
            <person name="Yan G."/>
            <person name="Zhang G."/>
            <person name="Fang X."/>
            <person name="Zhang Y."/>
            <person name="Li C."/>
            <person name="Ling F."/>
            <person name="Cooper D.N."/>
            <person name="Li Q."/>
            <person name="Li Y."/>
            <person name="van Gool A.J."/>
            <person name="Du H."/>
            <person name="Chen J."/>
            <person name="Chen R."/>
            <person name="Zhang P."/>
            <person name="Huang Z."/>
            <person name="Thompson J.R."/>
            <person name="Meng Y."/>
            <person name="Bai Y."/>
            <person name="Wang J."/>
            <person name="Zhuo M."/>
            <person name="Wang T."/>
            <person name="Huang Y."/>
            <person name="Wei L."/>
            <person name="Li J."/>
            <person name="Wang Z."/>
            <person name="Hu H."/>
            <person name="Yang P."/>
            <person name="Le L."/>
            <person name="Stenson P.D."/>
            <person name="Li B."/>
            <person name="Liu X."/>
            <person name="Ball E.V."/>
            <person name="An N."/>
            <person name="Huang Q."/>
            <person name="Zhang Y."/>
            <person name="Fan W."/>
            <person name="Zhang X."/>
            <person name="Li Y."/>
            <person name="Wang W."/>
            <person name="Katze M.G."/>
            <person name="Su B."/>
            <person name="Nielsen R."/>
            <person name="Yang H."/>
            <person name="Wang J."/>
            <person name="Wang X."/>
            <person name="Wang J."/>
        </authorList>
    </citation>
    <scope>NUCLEOTIDE SEQUENCE [LARGE SCALE GENOMIC DNA]</scope>
    <source>
        <strain evidence="18">CR-5</strain>
    </source>
</reference>
<feature type="transmembrane region" description="Helical" evidence="16">
    <location>
        <begin position="13"/>
        <end position="37"/>
    </location>
</feature>
<dbReference type="PRINTS" id="PR00237">
    <property type="entry name" value="GPCRRHODOPSN"/>
</dbReference>
<evidence type="ECO:0000313" key="18">
    <source>
        <dbReference type="EMBL" id="EHH26909.1"/>
    </source>
</evidence>
<evidence type="ECO:0000256" key="14">
    <source>
        <dbReference type="ARBA" id="ARBA00041653"/>
    </source>
</evidence>
<proteinExistence type="inferred from homology"/>
<evidence type="ECO:0000256" key="3">
    <source>
        <dbReference type="ARBA" id="ARBA00022500"/>
    </source>
</evidence>
<feature type="transmembrane region" description="Helical" evidence="16">
    <location>
        <begin position="128"/>
        <end position="146"/>
    </location>
</feature>
<feature type="transmembrane region" description="Helical" evidence="16">
    <location>
        <begin position="89"/>
        <end position="107"/>
    </location>
</feature>
<comment type="subcellular location">
    <subcellularLocation>
        <location evidence="1">Cell membrane</location>
        <topology evidence="1">Multi-pass membrane protein</topology>
    </subcellularLocation>
</comment>
<keyword evidence="5 16" id="KW-1133">Transmembrane helix</keyword>
<feature type="non-terminal residue" evidence="18">
    <location>
        <position position="303"/>
    </location>
</feature>
<evidence type="ECO:0000256" key="6">
    <source>
        <dbReference type="ARBA" id="ARBA00023040"/>
    </source>
</evidence>